<dbReference type="EMBL" id="QBLH01000466">
    <property type="protein sequence ID" value="TGZ55383.1"/>
    <property type="molecule type" value="Genomic_DNA"/>
</dbReference>
<organism evidence="1 2">
    <name type="scientific">Temnothorax longispinosus</name>
    <dbReference type="NCBI Taxonomy" id="300112"/>
    <lineage>
        <taxon>Eukaryota</taxon>
        <taxon>Metazoa</taxon>
        <taxon>Ecdysozoa</taxon>
        <taxon>Arthropoda</taxon>
        <taxon>Hexapoda</taxon>
        <taxon>Insecta</taxon>
        <taxon>Pterygota</taxon>
        <taxon>Neoptera</taxon>
        <taxon>Endopterygota</taxon>
        <taxon>Hymenoptera</taxon>
        <taxon>Apocrita</taxon>
        <taxon>Aculeata</taxon>
        <taxon>Formicoidea</taxon>
        <taxon>Formicidae</taxon>
        <taxon>Myrmicinae</taxon>
        <taxon>Temnothorax</taxon>
    </lineage>
</organism>
<feature type="non-terminal residue" evidence="1">
    <location>
        <position position="1"/>
    </location>
</feature>
<feature type="non-terminal residue" evidence="1">
    <location>
        <position position="92"/>
    </location>
</feature>
<keyword evidence="2" id="KW-1185">Reference proteome</keyword>
<accession>A0A4S2KYP5</accession>
<comment type="caution">
    <text evidence="1">The sequence shown here is derived from an EMBL/GenBank/DDBJ whole genome shotgun (WGS) entry which is preliminary data.</text>
</comment>
<evidence type="ECO:0000313" key="2">
    <source>
        <dbReference type="Proteomes" id="UP000310200"/>
    </source>
</evidence>
<sequence>SLISAFVSTRRGISEFVSVKLAALVLSITGTGSMSVTVFGEGNWSHTINDWDLLFAQGSAVNALKRVLLSFGEKIEKELQRRISPKQTNDVQ</sequence>
<dbReference type="AlphaFoldDB" id="A0A4S2KYP5"/>
<protein>
    <submittedName>
        <fullName evidence="1">Uncharacterized protein</fullName>
    </submittedName>
</protein>
<proteinExistence type="predicted"/>
<name>A0A4S2KYP5_9HYME</name>
<evidence type="ECO:0000313" key="1">
    <source>
        <dbReference type="EMBL" id="TGZ55383.1"/>
    </source>
</evidence>
<reference evidence="1 2" key="1">
    <citation type="journal article" date="2019" name="Philos. Trans. R. Soc. Lond., B, Biol. Sci.">
        <title>Ant behaviour and brain gene expression of defending hosts depend on the ecological success of the intruding social parasite.</title>
        <authorList>
            <person name="Kaur R."/>
            <person name="Stoldt M."/>
            <person name="Jongepier E."/>
            <person name="Feldmeyer B."/>
            <person name="Menzel F."/>
            <person name="Bornberg-Bauer E."/>
            <person name="Foitzik S."/>
        </authorList>
    </citation>
    <scope>NUCLEOTIDE SEQUENCE [LARGE SCALE GENOMIC DNA]</scope>
    <source>
        <tissue evidence="1">Whole body</tissue>
    </source>
</reference>
<dbReference type="Proteomes" id="UP000310200">
    <property type="component" value="Unassembled WGS sequence"/>
</dbReference>
<gene>
    <name evidence="1" type="ORF">DBV15_11377</name>
</gene>